<dbReference type="Gene3D" id="1.10.8.500">
    <property type="entry name" value="HAMP domain in histidine kinase"/>
    <property type="match status" value="1"/>
</dbReference>
<name>A0A6J7R777_9ZZZZ</name>
<dbReference type="EMBL" id="CAFBOZ010000342">
    <property type="protein sequence ID" value="CAB5024530.1"/>
    <property type="molecule type" value="Genomic_DNA"/>
</dbReference>
<sequence>MGTGVYLDDIAAETAARLERAKLELSSSLDKREFFGSGFFFVLDRNGNVVAAPGNEVSALSSPDGQRLSKDLIAAAPVGSTGNRPVMADAILRDGVSEPWVFNVSTVQGQDWVLASAVPQAELSRAANDLALRQGLLNIAVLILGLTVGVLTSRRIVKPLGRVTDAAIALEQNTYDPESLADVVSRKDEVGVLARAFRRMGEEVRERERALRAKVQHLQVVVDRTQVEKDINEIAESDFFQDLERRAEEIRKGD</sequence>
<dbReference type="SMART" id="SM00304">
    <property type="entry name" value="HAMP"/>
    <property type="match status" value="1"/>
</dbReference>
<evidence type="ECO:0000313" key="2">
    <source>
        <dbReference type="EMBL" id="CAB5024530.1"/>
    </source>
</evidence>
<dbReference type="Pfam" id="PF00672">
    <property type="entry name" value="HAMP"/>
    <property type="match status" value="1"/>
</dbReference>
<dbReference type="GO" id="GO:0007165">
    <property type="term" value="P:signal transduction"/>
    <property type="evidence" value="ECO:0007669"/>
    <property type="project" value="InterPro"/>
</dbReference>
<dbReference type="Gene3D" id="3.30.450.20">
    <property type="entry name" value="PAS domain"/>
    <property type="match status" value="1"/>
</dbReference>
<gene>
    <name evidence="2" type="ORF">UFOPK3992_01907</name>
</gene>
<protein>
    <submittedName>
        <fullName evidence="2">Unannotated protein</fullName>
    </submittedName>
</protein>
<dbReference type="SUPFAM" id="SSF158472">
    <property type="entry name" value="HAMP domain-like"/>
    <property type="match status" value="1"/>
</dbReference>
<feature type="domain" description="HAMP" evidence="1">
    <location>
        <begin position="154"/>
        <end position="209"/>
    </location>
</feature>
<dbReference type="CDD" id="cd06225">
    <property type="entry name" value="HAMP"/>
    <property type="match status" value="1"/>
</dbReference>
<reference evidence="2" key="1">
    <citation type="submission" date="2020-05" db="EMBL/GenBank/DDBJ databases">
        <authorList>
            <person name="Chiriac C."/>
            <person name="Salcher M."/>
            <person name="Ghai R."/>
            <person name="Kavagutti S V."/>
        </authorList>
    </citation>
    <scope>NUCLEOTIDE SEQUENCE</scope>
</reference>
<dbReference type="AlphaFoldDB" id="A0A6J7R777"/>
<dbReference type="GO" id="GO:0016020">
    <property type="term" value="C:membrane"/>
    <property type="evidence" value="ECO:0007669"/>
    <property type="project" value="InterPro"/>
</dbReference>
<dbReference type="PROSITE" id="PS50885">
    <property type="entry name" value="HAMP"/>
    <property type="match status" value="1"/>
</dbReference>
<dbReference type="InterPro" id="IPR003660">
    <property type="entry name" value="HAMP_dom"/>
</dbReference>
<organism evidence="2">
    <name type="scientific">freshwater metagenome</name>
    <dbReference type="NCBI Taxonomy" id="449393"/>
    <lineage>
        <taxon>unclassified sequences</taxon>
        <taxon>metagenomes</taxon>
        <taxon>ecological metagenomes</taxon>
    </lineage>
</organism>
<accession>A0A6J7R777</accession>
<evidence type="ECO:0000259" key="1">
    <source>
        <dbReference type="PROSITE" id="PS50885"/>
    </source>
</evidence>
<proteinExistence type="predicted"/>